<keyword evidence="1" id="KW-0378">Hydrolase</keyword>
<dbReference type="RefSeq" id="WP_197317677.1">
    <property type="nucleotide sequence ID" value="NZ_JADZSC010000002.1"/>
</dbReference>
<gene>
    <name evidence="1" type="ORF">H0267_12700</name>
</gene>
<reference evidence="1 2" key="1">
    <citation type="journal article" date="2005" name="Int. J. Syst. Evol. Microbiol.">
        <title>Halobacillus yeomjeoni sp. nov., isolated from a marine solar saltern in Korea.</title>
        <authorList>
            <person name="Yoon J.H."/>
            <person name="Kang S.J."/>
            <person name="Lee C.H."/>
            <person name="Oh H.W."/>
            <person name="Oh T.K."/>
        </authorList>
    </citation>
    <scope>NUCLEOTIDE SEQUENCE [LARGE SCALE GENOMIC DNA]</scope>
    <source>
        <strain evidence="1 2">KCTC 3957</strain>
    </source>
</reference>
<protein>
    <submittedName>
        <fullName evidence="1">Hydrolase</fullName>
    </submittedName>
</protein>
<evidence type="ECO:0000313" key="1">
    <source>
        <dbReference type="EMBL" id="MBH0231080.1"/>
    </source>
</evidence>
<organism evidence="1 2">
    <name type="scientific">Halobacillus yeomjeoni</name>
    <dbReference type="NCBI Taxonomy" id="311194"/>
    <lineage>
        <taxon>Bacteria</taxon>
        <taxon>Bacillati</taxon>
        <taxon>Bacillota</taxon>
        <taxon>Bacilli</taxon>
        <taxon>Bacillales</taxon>
        <taxon>Bacillaceae</taxon>
        <taxon>Halobacillus</taxon>
    </lineage>
</organism>
<accession>A0A931HWQ0</accession>
<proteinExistence type="predicted"/>
<dbReference type="GO" id="GO:0016787">
    <property type="term" value="F:hydrolase activity"/>
    <property type="evidence" value="ECO:0007669"/>
    <property type="project" value="UniProtKB-KW"/>
</dbReference>
<dbReference type="AlphaFoldDB" id="A0A931HWQ0"/>
<name>A0A931HWQ0_9BACI</name>
<dbReference type="EMBL" id="JADZSC010000002">
    <property type="protein sequence ID" value="MBH0231080.1"/>
    <property type="molecule type" value="Genomic_DNA"/>
</dbReference>
<evidence type="ECO:0000313" key="2">
    <source>
        <dbReference type="Proteomes" id="UP000614490"/>
    </source>
</evidence>
<keyword evidence="2" id="KW-1185">Reference proteome</keyword>
<sequence>MEKNNYFINIGTREISLNHDANNDDFIVSATEDEILELREIFDQMYNADIRSFFRAHIPAQPYHQDQSNDDYDLGMVTAFRKIYELGDEQTKKHIQQMGILDE</sequence>
<comment type="caution">
    <text evidence="1">The sequence shown here is derived from an EMBL/GenBank/DDBJ whole genome shotgun (WGS) entry which is preliminary data.</text>
</comment>
<dbReference type="Proteomes" id="UP000614490">
    <property type="component" value="Unassembled WGS sequence"/>
</dbReference>